<dbReference type="PANTHER" id="PTHR39697:SF2">
    <property type="entry name" value="CYANOVIRIN-N DOMAIN-CONTAINING PROTEIN"/>
    <property type="match status" value="1"/>
</dbReference>
<name>A0A2D3VA19_9PEZI</name>
<feature type="region of interest" description="Disordered" evidence="1">
    <location>
        <begin position="1"/>
        <end position="40"/>
    </location>
</feature>
<dbReference type="Proteomes" id="UP000225277">
    <property type="component" value="Unassembled WGS sequence"/>
</dbReference>
<sequence length="197" mass="21610">MNNLFVQNHQASSDTGAMSADGNPPPQCAEDVVEDDGSTMTSDGAWGCYTPTTTASFPPLFISAIPWPEISYMILEKKSRKAMTLTSSGLLLQDPPTEGANASNTWLCVSKDNHTGFYNTSAKVYLGHDGKCSSQSVEHAVVGKMAEWECFIARQHPKGGYLLLSPFWSELWIVGVGEEGKIMRGRHENTVWDFEEV</sequence>
<dbReference type="PANTHER" id="PTHR39697">
    <property type="entry name" value="RICIN B LECTIN DOMAIN-CONTAINING PROTEIN-RELATED"/>
    <property type="match status" value="1"/>
</dbReference>
<evidence type="ECO:0000256" key="1">
    <source>
        <dbReference type="SAM" id="MobiDB-lite"/>
    </source>
</evidence>
<keyword evidence="3" id="KW-1185">Reference proteome</keyword>
<evidence type="ECO:0008006" key="4">
    <source>
        <dbReference type="Google" id="ProtNLM"/>
    </source>
</evidence>
<feature type="compositionally biased region" description="Polar residues" evidence="1">
    <location>
        <begin position="1"/>
        <end position="16"/>
    </location>
</feature>
<proteinExistence type="predicted"/>
<organism evidence="2 3">
    <name type="scientific">Ramularia collo-cygni</name>
    <dbReference type="NCBI Taxonomy" id="112498"/>
    <lineage>
        <taxon>Eukaryota</taxon>
        <taxon>Fungi</taxon>
        <taxon>Dikarya</taxon>
        <taxon>Ascomycota</taxon>
        <taxon>Pezizomycotina</taxon>
        <taxon>Dothideomycetes</taxon>
        <taxon>Dothideomycetidae</taxon>
        <taxon>Mycosphaerellales</taxon>
        <taxon>Mycosphaerellaceae</taxon>
        <taxon>Ramularia</taxon>
    </lineage>
</organism>
<dbReference type="RefSeq" id="XP_023626374.1">
    <property type="nucleotide sequence ID" value="XM_023770606.1"/>
</dbReference>
<dbReference type="EMBL" id="FJUY01000007">
    <property type="protein sequence ID" value="CZT19484.1"/>
    <property type="molecule type" value="Genomic_DNA"/>
</dbReference>
<dbReference type="OrthoDB" id="5289641at2759"/>
<dbReference type="GeneID" id="35600498"/>
<reference evidence="2 3" key="1">
    <citation type="submission" date="2016-03" db="EMBL/GenBank/DDBJ databases">
        <authorList>
            <person name="Ploux O."/>
        </authorList>
    </citation>
    <scope>NUCLEOTIDE SEQUENCE [LARGE SCALE GENOMIC DNA]</scope>
    <source>
        <strain evidence="2 3">URUG2</strain>
    </source>
</reference>
<dbReference type="AlphaFoldDB" id="A0A2D3VA19"/>
<protein>
    <recommendedName>
        <fullName evidence="4">Ricin B lectin domain-containing protein</fullName>
    </recommendedName>
</protein>
<gene>
    <name evidence="2" type="ORF">RCC_05335</name>
</gene>
<evidence type="ECO:0000313" key="2">
    <source>
        <dbReference type="EMBL" id="CZT19484.1"/>
    </source>
</evidence>
<evidence type="ECO:0000313" key="3">
    <source>
        <dbReference type="Proteomes" id="UP000225277"/>
    </source>
</evidence>
<accession>A0A2D3VA19</accession>